<evidence type="ECO:0000313" key="2">
    <source>
        <dbReference type="Proteomes" id="UP000751614"/>
    </source>
</evidence>
<dbReference type="Proteomes" id="UP000751614">
    <property type="component" value="Unassembled WGS sequence"/>
</dbReference>
<reference evidence="1 2" key="1">
    <citation type="submission" date="2019-05" db="EMBL/GenBank/DDBJ databases">
        <title>Flagellimonas sp. AsT0115, sp. nov., isolated from a marine red algae, Asparagopsis taxiformis.</title>
        <authorList>
            <person name="Kim J."/>
            <person name="Jeong S.E."/>
            <person name="Jeon C.O."/>
        </authorList>
    </citation>
    <scope>NUCLEOTIDE SEQUENCE [LARGE SCALE GENOMIC DNA]</scope>
    <source>
        <strain evidence="1 2">AsT0115</strain>
    </source>
</reference>
<sequence>MSRDLKRVSISDTETLEAFLQIKDLLGENTDSGVLRVIVSEYRGLKAVSKRYEALEAIHKTAFRTESRNA</sequence>
<dbReference type="RefSeq" id="WP_138832978.1">
    <property type="nucleotide sequence ID" value="NZ_VCNI01000001.1"/>
</dbReference>
<organism evidence="1 2">
    <name type="scientific">Flagellimonas algicola</name>
    <dbReference type="NCBI Taxonomy" id="2583815"/>
    <lineage>
        <taxon>Bacteria</taxon>
        <taxon>Pseudomonadati</taxon>
        <taxon>Bacteroidota</taxon>
        <taxon>Flavobacteriia</taxon>
        <taxon>Flavobacteriales</taxon>
        <taxon>Flavobacteriaceae</taxon>
        <taxon>Flagellimonas</taxon>
    </lineage>
</organism>
<dbReference type="EMBL" id="VCNI01000001">
    <property type="protein sequence ID" value="TMU56481.1"/>
    <property type="molecule type" value="Genomic_DNA"/>
</dbReference>
<gene>
    <name evidence="1" type="ORF">FGG15_02780</name>
</gene>
<comment type="caution">
    <text evidence="1">The sequence shown here is derived from an EMBL/GenBank/DDBJ whole genome shotgun (WGS) entry which is preliminary data.</text>
</comment>
<protein>
    <submittedName>
        <fullName evidence="1">Uncharacterized protein</fullName>
    </submittedName>
</protein>
<proteinExistence type="predicted"/>
<name>A0ABY2WP97_9FLAO</name>
<accession>A0ABY2WP97</accession>
<keyword evidence="2" id="KW-1185">Reference proteome</keyword>
<evidence type="ECO:0000313" key="1">
    <source>
        <dbReference type="EMBL" id="TMU56481.1"/>
    </source>
</evidence>